<sequence>MTCEAVDLIDRTRQDSLANVAAMTDSQHIHGPLRPGESAWRGDQRSVDIFNTRNEEYVIAFLSPKFISKNNFLFVTIEQFLGLTSLEAAKFLTDSQQYEMAKEHAQKAVRLLEGDFFAYTRALYLLAEIHFHLSQWENMLADIDDLWMSVMKTRSKNVAGGRILRDLEVITVLVLQRCRFTPSGRHKILKELYENDESSGPQKSSLKSAIMDDSSLPPHQFAVFKKFLHLVSNGKNYEARGLLFEDGSVPAGEGTSKSSQPLLSFLSPLAMQVLQRFLDEPQDDYGY</sequence>
<dbReference type="GO" id="GO:0032991">
    <property type="term" value="C:protein-containing complex"/>
    <property type="evidence" value="ECO:0007669"/>
    <property type="project" value="UniProtKB-ARBA"/>
</dbReference>
<protein>
    <submittedName>
        <fullName evidence="1">Uncharacterized protein</fullName>
    </submittedName>
</protein>
<dbReference type="Pfam" id="PF09295">
    <property type="entry name" value="ChAPs"/>
    <property type="match status" value="1"/>
</dbReference>
<reference evidence="2" key="1">
    <citation type="journal article" date="2015" name="Nat. Genet.">
        <title>The genome and transcriptome of the zoonotic hookworm Ancylostoma ceylanicum identify infection-specific gene families.</title>
        <authorList>
            <person name="Schwarz E.M."/>
            <person name="Hu Y."/>
            <person name="Antoshechkin I."/>
            <person name="Miller M.M."/>
            <person name="Sternberg P.W."/>
            <person name="Aroian R.V."/>
        </authorList>
    </citation>
    <scope>NUCLEOTIDE SEQUENCE</scope>
    <source>
        <strain evidence="2">HY135</strain>
    </source>
</reference>
<evidence type="ECO:0000313" key="2">
    <source>
        <dbReference type="Proteomes" id="UP000024635"/>
    </source>
</evidence>
<dbReference type="AlphaFoldDB" id="A0A016WDV6"/>
<organism evidence="1 2">
    <name type="scientific">Ancylostoma ceylanicum</name>
    <dbReference type="NCBI Taxonomy" id="53326"/>
    <lineage>
        <taxon>Eukaryota</taxon>
        <taxon>Metazoa</taxon>
        <taxon>Ecdysozoa</taxon>
        <taxon>Nematoda</taxon>
        <taxon>Chromadorea</taxon>
        <taxon>Rhabditida</taxon>
        <taxon>Rhabditina</taxon>
        <taxon>Rhabditomorpha</taxon>
        <taxon>Strongyloidea</taxon>
        <taxon>Ancylostomatidae</taxon>
        <taxon>Ancylostomatinae</taxon>
        <taxon>Ancylostoma</taxon>
    </lineage>
</organism>
<comment type="caution">
    <text evidence="1">The sequence shown here is derived from an EMBL/GenBank/DDBJ whole genome shotgun (WGS) entry which is preliminary data.</text>
</comment>
<keyword evidence="2" id="KW-1185">Reference proteome</keyword>
<dbReference type="InterPro" id="IPR015374">
    <property type="entry name" value="ChAPs"/>
</dbReference>
<dbReference type="GO" id="GO:0012505">
    <property type="term" value="C:endomembrane system"/>
    <property type="evidence" value="ECO:0007669"/>
    <property type="project" value="UniProtKB-ARBA"/>
</dbReference>
<proteinExistence type="predicted"/>
<name>A0A016WDV6_9BILA</name>
<dbReference type="OrthoDB" id="5866952at2759"/>
<gene>
    <name evidence="1" type="primary">Acey_s0750.g2038</name>
    <name evidence="1" type="ORF">Y032_0750g2038</name>
</gene>
<dbReference type="Proteomes" id="UP000024635">
    <property type="component" value="Unassembled WGS sequence"/>
</dbReference>
<dbReference type="EMBL" id="JARK01000350">
    <property type="protein sequence ID" value="EYC37999.1"/>
    <property type="molecule type" value="Genomic_DNA"/>
</dbReference>
<accession>A0A016WDV6</accession>
<evidence type="ECO:0000313" key="1">
    <source>
        <dbReference type="EMBL" id="EYC37999.1"/>
    </source>
</evidence>
<dbReference type="GO" id="GO:0005737">
    <property type="term" value="C:cytoplasm"/>
    <property type="evidence" value="ECO:0007669"/>
    <property type="project" value="UniProtKB-ARBA"/>
</dbReference>
<dbReference type="STRING" id="53326.A0A016WDV6"/>
<dbReference type="GO" id="GO:0016192">
    <property type="term" value="P:vesicle-mediated transport"/>
    <property type="evidence" value="ECO:0007669"/>
    <property type="project" value="UniProtKB-ARBA"/>
</dbReference>